<dbReference type="SUPFAM" id="SSF55129">
    <property type="entry name" value="Ribosomal protein L30p/L7e"/>
    <property type="match status" value="1"/>
</dbReference>
<gene>
    <name evidence="5 7" type="primary">rpmD</name>
    <name evidence="7" type="ORF">CC99x_01016</name>
    <name evidence="8" type="ORF">CC99x_010715</name>
</gene>
<evidence type="ECO:0000256" key="3">
    <source>
        <dbReference type="ARBA" id="ARBA00022980"/>
    </source>
</evidence>
<dbReference type="EMBL" id="LKHV01000004">
    <property type="protein sequence ID" value="KRG19026.1"/>
    <property type="molecule type" value="Genomic_DNA"/>
</dbReference>
<dbReference type="HAMAP" id="MF_01371_B">
    <property type="entry name" value="Ribosomal_uL30_B"/>
    <property type="match status" value="1"/>
</dbReference>
<comment type="caution">
    <text evidence="7">The sequence shown here is derived from an EMBL/GenBank/DDBJ whole genome shotgun (WGS) entry which is preliminary data.</text>
</comment>
<evidence type="ECO:0000256" key="1">
    <source>
        <dbReference type="ARBA" id="ARBA00007594"/>
    </source>
</evidence>
<protein>
    <recommendedName>
        <fullName evidence="5">Large ribosomal subunit protein uL30</fullName>
    </recommendedName>
</protein>
<reference evidence="8" key="3">
    <citation type="submission" date="2021-06" db="EMBL/GenBank/DDBJ databases">
        <title>Genomic Description and Analysis of Intracellular Bacteria, Candidatus Berkiella cookevillensis and Candidatus Berkiella aquae.</title>
        <authorList>
            <person name="Kidane D.T."/>
            <person name="Mehari Y.T."/>
            <person name="Rice F.C."/>
            <person name="Arivett B.A."/>
            <person name="Farone A.L."/>
            <person name="Berk S.G."/>
            <person name="Farone M.B."/>
        </authorList>
    </citation>
    <scope>NUCLEOTIDE SEQUENCE</scope>
    <source>
        <strain evidence="8">CC99</strain>
    </source>
</reference>
<dbReference type="InterPro" id="IPR036919">
    <property type="entry name" value="Ribo_uL30_ferredoxin-like_sf"/>
</dbReference>
<evidence type="ECO:0000259" key="6">
    <source>
        <dbReference type="Pfam" id="PF00327"/>
    </source>
</evidence>
<dbReference type="GO" id="GO:0003735">
    <property type="term" value="F:structural constituent of ribosome"/>
    <property type="evidence" value="ECO:0007669"/>
    <property type="project" value="InterPro"/>
</dbReference>
<dbReference type="NCBIfam" id="TIGR01308">
    <property type="entry name" value="rpmD_bact"/>
    <property type="match status" value="1"/>
</dbReference>
<dbReference type="Gene3D" id="3.30.1390.20">
    <property type="entry name" value="Ribosomal protein L30, ferredoxin-like fold domain"/>
    <property type="match status" value="1"/>
</dbReference>
<evidence type="ECO:0000313" key="8">
    <source>
        <dbReference type="EMBL" id="MCS5709376.1"/>
    </source>
</evidence>
<evidence type="ECO:0000256" key="2">
    <source>
        <dbReference type="ARBA" id="ARBA00011838"/>
    </source>
</evidence>
<sequence length="63" mass="6961">MSNQAKYVSVTLTKSLSGRKKNHIASANGIGLRRINQTVEVLDTPANRGMINQISYMVSVREL</sequence>
<dbReference type="PATRIC" id="fig|1590042.3.peg.1036"/>
<dbReference type="GO" id="GO:0006412">
    <property type="term" value="P:translation"/>
    <property type="evidence" value="ECO:0007669"/>
    <property type="project" value="UniProtKB-UniRule"/>
</dbReference>
<accession>A0A0Q9YNC4</accession>
<name>A0A0Q9YNC4_9GAMM</name>
<dbReference type="InterPro" id="IPR005996">
    <property type="entry name" value="Ribosomal_uL30_bac-type"/>
</dbReference>
<feature type="domain" description="Large ribosomal subunit protein uL30-like ferredoxin-like fold" evidence="6">
    <location>
        <begin position="10"/>
        <end position="58"/>
    </location>
</feature>
<evidence type="ECO:0000256" key="4">
    <source>
        <dbReference type="ARBA" id="ARBA00023274"/>
    </source>
</evidence>
<evidence type="ECO:0000313" key="7">
    <source>
        <dbReference type="EMBL" id="KRG19026.1"/>
    </source>
</evidence>
<evidence type="ECO:0000256" key="5">
    <source>
        <dbReference type="HAMAP-Rule" id="MF_01371"/>
    </source>
</evidence>
<proteinExistence type="inferred from homology"/>
<reference evidence="7" key="1">
    <citation type="submission" date="2015-09" db="EMBL/GenBank/DDBJ databases">
        <title>Draft Genome Sequences of Two Novel Amoeba-resistant Intranuclear Bacteria, Candidatus Berkiella cookevillensis and Candidatus Berkiella aquae.</title>
        <authorList>
            <person name="Mehari Y.T."/>
            <person name="Arivett B.A."/>
            <person name="Farone A.L."/>
            <person name="Gunderson J.H."/>
            <person name="Farone M.B."/>
        </authorList>
    </citation>
    <scope>NUCLEOTIDE SEQUENCE [LARGE SCALE GENOMIC DNA]</scope>
    <source>
        <strain evidence="7">CC99</strain>
    </source>
</reference>
<dbReference type="EMBL" id="LKHV02000001">
    <property type="protein sequence ID" value="MCS5709376.1"/>
    <property type="molecule type" value="Genomic_DNA"/>
</dbReference>
<dbReference type="CDD" id="cd01658">
    <property type="entry name" value="Ribosomal_L30"/>
    <property type="match status" value="1"/>
</dbReference>
<dbReference type="PIRSF" id="PIRSF002211">
    <property type="entry name" value="Ribosomal_L30_bac-type"/>
    <property type="match status" value="1"/>
</dbReference>
<keyword evidence="3 5" id="KW-0689">Ribosomal protein</keyword>
<comment type="subunit">
    <text evidence="2 5">Part of the 50S ribosomal subunit.</text>
</comment>
<dbReference type="RefSeq" id="WP_057624138.1">
    <property type="nucleotide sequence ID" value="NZ_LKHV02000001.1"/>
</dbReference>
<dbReference type="AlphaFoldDB" id="A0A0Q9YNC4"/>
<dbReference type="GO" id="GO:0015934">
    <property type="term" value="C:large ribosomal subunit"/>
    <property type="evidence" value="ECO:0007669"/>
    <property type="project" value="InterPro"/>
</dbReference>
<dbReference type="Pfam" id="PF00327">
    <property type="entry name" value="Ribosomal_L30"/>
    <property type="match status" value="1"/>
</dbReference>
<dbReference type="OrthoDB" id="9812790at2"/>
<evidence type="ECO:0000313" key="9">
    <source>
        <dbReference type="Proteomes" id="UP000051494"/>
    </source>
</evidence>
<dbReference type="InterPro" id="IPR016082">
    <property type="entry name" value="Ribosomal_uL30_ferredoxin-like"/>
</dbReference>
<keyword evidence="4 5" id="KW-0687">Ribonucleoprotein</keyword>
<dbReference type="Proteomes" id="UP000051494">
    <property type="component" value="Unassembled WGS sequence"/>
</dbReference>
<comment type="similarity">
    <text evidence="1 5">Belongs to the universal ribosomal protein uL30 family.</text>
</comment>
<keyword evidence="9" id="KW-1185">Reference proteome</keyword>
<reference evidence="8" key="2">
    <citation type="journal article" date="2016" name="Genome Announc.">
        <title>Draft Genome Sequences of Two Novel Amoeba-Resistant Intranuclear Bacteria, 'Candidatus Berkiella cookevillensis' and 'Candidatus Berkiella aquae'.</title>
        <authorList>
            <person name="Mehari Y.T."/>
            <person name="Arivett B.A."/>
            <person name="Farone A.L."/>
            <person name="Gunderson J.H."/>
            <person name="Farone M.B."/>
        </authorList>
    </citation>
    <scope>NUCLEOTIDE SEQUENCE</scope>
    <source>
        <strain evidence="8">CC99</strain>
    </source>
</reference>
<dbReference type="STRING" id="437022.CC99x_01016"/>
<organism evidence="7">
    <name type="scientific">Candidatus Berkiella cookevillensis</name>
    <dbReference type="NCBI Taxonomy" id="437022"/>
    <lineage>
        <taxon>Bacteria</taxon>
        <taxon>Pseudomonadati</taxon>
        <taxon>Pseudomonadota</taxon>
        <taxon>Gammaproteobacteria</taxon>
        <taxon>Candidatus Berkiellales</taxon>
        <taxon>Candidatus Berkiellaceae</taxon>
        <taxon>Candidatus Berkiella</taxon>
    </lineage>
</organism>